<dbReference type="EMBL" id="ML996081">
    <property type="protein sequence ID" value="KAF2157051.1"/>
    <property type="molecule type" value="Genomic_DNA"/>
</dbReference>
<organism evidence="6 7">
    <name type="scientific">Myriangium duriaei CBS 260.36</name>
    <dbReference type="NCBI Taxonomy" id="1168546"/>
    <lineage>
        <taxon>Eukaryota</taxon>
        <taxon>Fungi</taxon>
        <taxon>Dikarya</taxon>
        <taxon>Ascomycota</taxon>
        <taxon>Pezizomycotina</taxon>
        <taxon>Dothideomycetes</taxon>
        <taxon>Dothideomycetidae</taxon>
        <taxon>Myriangiales</taxon>
        <taxon>Myriangiaceae</taxon>
        <taxon>Myriangium</taxon>
    </lineage>
</organism>
<dbReference type="GO" id="GO:0071949">
    <property type="term" value="F:FAD binding"/>
    <property type="evidence" value="ECO:0007669"/>
    <property type="project" value="InterPro"/>
</dbReference>
<dbReference type="PANTHER" id="PTHR43476">
    <property type="entry name" value="3-(3-HYDROXY-PHENYL)PROPIONATE/3-HYDROXYCINNAMIC ACID HYDROXYLASE"/>
    <property type="match status" value="1"/>
</dbReference>
<dbReference type="Gene3D" id="3.50.50.60">
    <property type="entry name" value="FAD/NAD(P)-binding domain"/>
    <property type="match status" value="1"/>
</dbReference>
<dbReference type="Pfam" id="PF01494">
    <property type="entry name" value="FAD_binding_3"/>
    <property type="match status" value="1"/>
</dbReference>
<keyword evidence="4" id="KW-0520">NAD</keyword>
<comment type="caution">
    <text evidence="6">The sequence shown here is derived from an EMBL/GenBank/DDBJ whole genome shotgun (WGS) entry which is preliminary data.</text>
</comment>
<dbReference type="Gene3D" id="3.30.70.2450">
    <property type="match status" value="1"/>
</dbReference>
<evidence type="ECO:0000256" key="4">
    <source>
        <dbReference type="ARBA" id="ARBA00023027"/>
    </source>
</evidence>
<gene>
    <name evidence="6" type="ORF">K461DRAFT_317213</name>
</gene>
<feature type="domain" description="FAD-binding" evidence="5">
    <location>
        <begin position="6"/>
        <end position="359"/>
    </location>
</feature>
<dbReference type="PANTHER" id="PTHR43476:SF4">
    <property type="entry name" value="BLR0106 PROTEIN"/>
    <property type="match status" value="1"/>
</dbReference>
<reference evidence="6" key="1">
    <citation type="journal article" date="2020" name="Stud. Mycol.">
        <title>101 Dothideomycetes genomes: a test case for predicting lifestyles and emergence of pathogens.</title>
        <authorList>
            <person name="Haridas S."/>
            <person name="Albert R."/>
            <person name="Binder M."/>
            <person name="Bloem J."/>
            <person name="Labutti K."/>
            <person name="Salamov A."/>
            <person name="Andreopoulos B."/>
            <person name="Baker S."/>
            <person name="Barry K."/>
            <person name="Bills G."/>
            <person name="Bluhm B."/>
            <person name="Cannon C."/>
            <person name="Castanera R."/>
            <person name="Culley D."/>
            <person name="Daum C."/>
            <person name="Ezra D."/>
            <person name="Gonzalez J."/>
            <person name="Henrissat B."/>
            <person name="Kuo A."/>
            <person name="Liang C."/>
            <person name="Lipzen A."/>
            <person name="Lutzoni F."/>
            <person name="Magnuson J."/>
            <person name="Mondo S."/>
            <person name="Nolan M."/>
            <person name="Ohm R."/>
            <person name="Pangilinan J."/>
            <person name="Park H.-J."/>
            <person name="Ramirez L."/>
            <person name="Alfaro M."/>
            <person name="Sun H."/>
            <person name="Tritt A."/>
            <person name="Yoshinaga Y."/>
            <person name="Zwiers L.-H."/>
            <person name="Turgeon B."/>
            <person name="Goodwin S."/>
            <person name="Spatafora J."/>
            <person name="Crous P."/>
            <person name="Grigoriev I."/>
        </authorList>
    </citation>
    <scope>NUCLEOTIDE SEQUENCE</scope>
    <source>
        <strain evidence="6">CBS 260.36</strain>
    </source>
</reference>
<evidence type="ECO:0000256" key="1">
    <source>
        <dbReference type="ARBA" id="ARBA00022630"/>
    </source>
</evidence>
<evidence type="ECO:0000256" key="3">
    <source>
        <dbReference type="ARBA" id="ARBA00023002"/>
    </source>
</evidence>
<protein>
    <submittedName>
        <fullName evidence="6">FAD/NAD(P)-binding domain-containing protein</fullName>
    </submittedName>
</protein>
<dbReference type="InterPro" id="IPR050631">
    <property type="entry name" value="PheA/TfdB_FAD_monoxygenase"/>
</dbReference>
<dbReference type="InterPro" id="IPR002938">
    <property type="entry name" value="FAD-bd"/>
</dbReference>
<accession>A0A9P4J8K1</accession>
<dbReference type="SUPFAM" id="SSF51905">
    <property type="entry name" value="FAD/NAD(P)-binding domain"/>
    <property type="match status" value="1"/>
</dbReference>
<dbReference type="OrthoDB" id="10016252at2759"/>
<keyword evidence="7" id="KW-1185">Reference proteome</keyword>
<keyword evidence="3" id="KW-0560">Oxidoreductase</keyword>
<evidence type="ECO:0000256" key="2">
    <source>
        <dbReference type="ARBA" id="ARBA00022827"/>
    </source>
</evidence>
<dbReference type="GO" id="GO:0016491">
    <property type="term" value="F:oxidoreductase activity"/>
    <property type="evidence" value="ECO:0007669"/>
    <property type="project" value="UniProtKB-KW"/>
</dbReference>
<dbReference type="Proteomes" id="UP000799439">
    <property type="component" value="Unassembled WGS sequence"/>
</dbReference>
<evidence type="ECO:0000313" key="7">
    <source>
        <dbReference type="Proteomes" id="UP000799439"/>
    </source>
</evidence>
<name>A0A9P4J8K1_9PEZI</name>
<keyword evidence="1" id="KW-0285">Flavoprotein</keyword>
<dbReference type="AlphaFoldDB" id="A0A9P4J8K1"/>
<proteinExistence type="predicted"/>
<evidence type="ECO:0000313" key="6">
    <source>
        <dbReference type="EMBL" id="KAF2157051.1"/>
    </source>
</evidence>
<keyword evidence="2" id="KW-0274">FAD</keyword>
<dbReference type="PRINTS" id="PR00420">
    <property type="entry name" value="RNGMNOXGNASE"/>
</dbReference>
<evidence type="ECO:0000259" key="5">
    <source>
        <dbReference type="Pfam" id="PF01494"/>
    </source>
</evidence>
<sequence length="421" mass="46367">MAISSIIIVGAGPAGLLLGALLARAGIPSIKILERDPQPSGDTRAVFYQPIALHEFKRACIMQAVDNAAFRPRKAVFRNMSGEALFEMPGTSMIALTSDKLASIVQEEFQTHANADIKWSHEVTALGEDEAKRTAWVDVQTPHGTQRLTADYVVGCDGGSSTIRKLLFGPNSMAGFTWEKQLMAANVCVSKAIATVGSVLTQGVQIKYDFPSMPDIADSNLYMDPERSWLLLRTGKEEHHWRVVYAADPNTTYDNLVAECPNTMQELLPGHPKREEYEISSIQPYKIHQRIVENMRKGRFILASDAAHLCCPYGAMGLNGGIADVGSLSDCLQAFHEGKTDDSIFDVYSTVRRDKWKTIIDPQSQGMLRFLFSQPANVIPNHPVYKFSQAMAANPDAAQKLAPNPLALAYDFTPHFKTGHN</sequence>
<dbReference type="InterPro" id="IPR036188">
    <property type="entry name" value="FAD/NAD-bd_sf"/>
</dbReference>